<feature type="transmembrane region" description="Helical" evidence="1">
    <location>
        <begin position="85"/>
        <end position="109"/>
    </location>
</feature>
<organism evidence="2 3">
    <name type="scientific">Candidatus Comchoanobacter bicostacola</name>
    <dbReference type="NCBI Taxonomy" id="2919598"/>
    <lineage>
        <taxon>Bacteria</taxon>
        <taxon>Pseudomonadati</taxon>
        <taxon>Pseudomonadota</taxon>
        <taxon>Gammaproteobacteria</taxon>
        <taxon>Candidatus Comchoanobacterales</taxon>
        <taxon>Candidatus Comchoanobacteraceae</taxon>
        <taxon>Candidatus Comchoanobacter</taxon>
    </lineage>
</organism>
<sequence>MNKTTTLYFTVVASLGAYLLFFYANIHLLSQLGSAEYGDFYRISRTLLLVSTFIIIAKQASLTFYKPQYEKTHKKLMRRNILAWFSENMILTAVVLAISAATISSVLYLMNNTVFTSAFQGKPYQFAIFFAPILAFFFILISLSLSQENLSSAAIASLTIIPSITVAIIFTLALAIIQPSHISMLALCLFSQIIALCLYFFISQKFNKHRFLTNYSSSEHAHAYSTNRNFWLCTLFYHLSFGVSLLALELFSSESSVGEYASLITIAIGYYAIMSPLYTYLSSQASIHIETNLSALEPILKMIKNIHIVFTSGLTLVILFFAQPLLNTLNLASNANLLITSTLLFFMCAISRPYIRIVLHSRYEKIGMKLQLIQFSTTLLLLIITIPKLGILGALLSDTLPVILTNLMAYYICTQHLGLYQKPVNS</sequence>
<keyword evidence="1" id="KW-0472">Membrane</keyword>
<evidence type="ECO:0000313" key="2">
    <source>
        <dbReference type="EMBL" id="UTC24493.1"/>
    </source>
</evidence>
<name>A0ABY5DIR8_9GAMM</name>
<feature type="transmembrane region" description="Helical" evidence="1">
    <location>
        <begin position="375"/>
        <end position="396"/>
    </location>
</feature>
<dbReference type="RefSeq" id="WP_258568277.1">
    <property type="nucleotide sequence ID" value="NZ_CP092900.1"/>
</dbReference>
<feature type="transmembrane region" description="Helical" evidence="1">
    <location>
        <begin position="124"/>
        <end position="143"/>
    </location>
</feature>
<protein>
    <recommendedName>
        <fullName evidence="4">Polysaccharide biosynthesis protein</fullName>
    </recommendedName>
</protein>
<reference evidence="2 3" key="1">
    <citation type="journal article" date="2022" name="Nat. Microbiol.">
        <title>The microbiome of a bacterivorous marine choanoflagellate contains a resource-demanding obligate bacterial associate.</title>
        <authorList>
            <person name="Needham D.M."/>
            <person name="Poirier C."/>
            <person name="Bachy C."/>
            <person name="George E.E."/>
            <person name="Wilken S."/>
            <person name="Yung C.C.M."/>
            <person name="Limardo A.J."/>
            <person name="Morando M."/>
            <person name="Sudek L."/>
            <person name="Malmstrom R.R."/>
            <person name="Keeling P.J."/>
            <person name="Santoro A.E."/>
            <person name="Worden A.Z."/>
        </authorList>
    </citation>
    <scope>NUCLEOTIDE SEQUENCE [LARGE SCALE GENOMIC DNA]</scope>
    <source>
        <strain evidence="2 3">Comchoano-1</strain>
    </source>
</reference>
<feature type="transmembrane region" description="Helical" evidence="1">
    <location>
        <begin position="182"/>
        <end position="202"/>
    </location>
</feature>
<evidence type="ECO:0000256" key="1">
    <source>
        <dbReference type="SAM" id="Phobius"/>
    </source>
</evidence>
<gene>
    <name evidence="2" type="ORF">MMH89_04580</name>
</gene>
<dbReference type="EMBL" id="CP092900">
    <property type="protein sequence ID" value="UTC24493.1"/>
    <property type="molecule type" value="Genomic_DNA"/>
</dbReference>
<accession>A0ABY5DIR8</accession>
<feature type="transmembrane region" description="Helical" evidence="1">
    <location>
        <begin position="260"/>
        <end position="281"/>
    </location>
</feature>
<dbReference type="Proteomes" id="UP001055955">
    <property type="component" value="Chromosome"/>
</dbReference>
<evidence type="ECO:0000313" key="3">
    <source>
        <dbReference type="Proteomes" id="UP001055955"/>
    </source>
</evidence>
<feature type="transmembrane region" description="Helical" evidence="1">
    <location>
        <begin position="302"/>
        <end position="323"/>
    </location>
</feature>
<keyword evidence="1" id="KW-1133">Transmembrane helix</keyword>
<feature type="transmembrane region" description="Helical" evidence="1">
    <location>
        <begin position="335"/>
        <end position="355"/>
    </location>
</feature>
<feature type="transmembrane region" description="Helical" evidence="1">
    <location>
        <begin position="230"/>
        <end position="248"/>
    </location>
</feature>
<feature type="transmembrane region" description="Helical" evidence="1">
    <location>
        <begin position="7"/>
        <end position="26"/>
    </location>
</feature>
<feature type="transmembrane region" description="Helical" evidence="1">
    <location>
        <begin position="155"/>
        <end position="176"/>
    </location>
</feature>
<proteinExistence type="predicted"/>
<evidence type="ECO:0008006" key="4">
    <source>
        <dbReference type="Google" id="ProtNLM"/>
    </source>
</evidence>
<keyword evidence="1" id="KW-0812">Transmembrane</keyword>
<feature type="transmembrane region" description="Helical" evidence="1">
    <location>
        <begin position="46"/>
        <end position="65"/>
    </location>
</feature>
<keyword evidence="3" id="KW-1185">Reference proteome</keyword>